<evidence type="ECO:0000313" key="3">
    <source>
        <dbReference type="Proteomes" id="UP001141629"/>
    </source>
</evidence>
<feature type="region of interest" description="Disordered" evidence="1">
    <location>
        <begin position="167"/>
        <end position="188"/>
    </location>
</feature>
<evidence type="ECO:0000256" key="1">
    <source>
        <dbReference type="SAM" id="MobiDB-lite"/>
    </source>
</evidence>
<gene>
    <name evidence="2" type="ORF">H7K45_04865</name>
</gene>
<comment type="caution">
    <text evidence="2">The sequence shown here is derived from an EMBL/GenBank/DDBJ whole genome shotgun (WGS) entry which is preliminary data.</text>
</comment>
<evidence type="ECO:0000313" key="2">
    <source>
        <dbReference type="EMBL" id="MCV7419865.1"/>
    </source>
</evidence>
<proteinExistence type="predicted"/>
<dbReference type="EMBL" id="JACKVK010000003">
    <property type="protein sequence ID" value="MCV7419865.1"/>
    <property type="molecule type" value="Genomic_DNA"/>
</dbReference>
<protein>
    <recommendedName>
        <fullName evidence="4">Phytanoyl-CoA dioxygenase (PhyH)</fullName>
    </recommendedName>
</protein>
<feature type="region of interest" description="Disordered" evidence="1">
    <location>
        <begin position="274"/>
        <end position="297"/>
    </location>
</feature>
<dbReference type="Proteomes" id="UP001141629">
    <property type="component" value="Unassembled WGS sequence"/>
</dbReference>
<keyword evidence="3" id="KW-1185">Reference proteome</keyword>
<organism evidence="2 3">
    <name type="scientific">Mycobacterium yunnanensis</name>
    <dbReference type="NCBI Taxonomy" id="368477"/>
    <lineage>
        <taxon>Bacteria</taxon>
        <taxon>Bacillati</taxon>
        <taxon>Actinomycetota</taxon>
        <taxon>Actinomycetes</taxon>
        <taxon>Mycobacteriales</taxon>
        <taxon>Mycobacteriaceae</taxon>
        <taxon>Mycobacterium</taxon>
    </lineage>
</organism>
<dbReference type="AlphaFoldDB" id="A0A9X2YYA2"/>
<name>A0A9X2YYA2_9MYCO</name>
<reference evidence="2" key="1">
    <citation type="submission" date="2020-07" db="EMBL/GenBank/DDBJ databases">
        <authorList>
            <person name="Pettersson B.M.F."/>
            <person name="Behra P.R.K."/>
            <person name="Ramesh M."/>
            <person name="Das S."/>
            <person name="Dasgupta S."/>
            <person name="Kirsebom L.A."/>
        </authorList>
    </citation>
    <scope>NUCLEOTIDE SEQUENCE</scope>
    <source>
        <strain evidence="2">DSM 44838</strain>
    </source>
</reference>
<reference evidence="2" key="2">
    <citation type="journal article" date="2022" name="BMC Genomics">
        <title>Comparative genome analysis of mycobacteria focusing on tRNA and non-coding RNA.</title>
        <authorList>
            <person name="Behra P.R.K."/>
            <person name="Pettersson B.M.F."/>
            <person name="Ramesh M."/>
            <person name="Das S."/>
            <person name="Dasgupta S."/>
            <person name="Kirsebom L.A."/>
        </authorList>
    </citation>
    <scope>NUCLEOTIDE SEQUENCE</scope>
    <source>
        <strain evidence="2">DSM 44838</strain>
    </source>
</reference>
<evidence type="ECO:0008006" key="4">
    <source>
        <dbReference type="Google" id="ProtNLM"/>
    </source>
</evidence>
<dbReference type="RefSeq" id="WP_263994645.1">
    <property type="nucleotide sequence ID" value="NZ_JACKVK010000003.1"/>
</dbReference>
<sequence length="297" mass="32038">MSIAVLVDQPVNGPLRRALVHGGAVNVTCPSPASTALVMFARKLIGDAFGGRDPELAQFDLPAAEHDAILATLTWRFAHHPETTRIIGDLLLERGADPETTYVGPPRLSASTGNVSGADAWRPCRDTWCSAPPAQLDHWVPVFDVDPDDAMTLYPSYFSRAIANDSASYDHHDPRRAGRPRPGPTEPVDPFSATTFVTSAGGVLQFSGQHLRSDAPTECDRTRFAVEFDSVDVGDIRAGLGARNVDGRCAGSSIRDFARAVDRAPIPDDVCAALDRRGEPAPDRVRDDRTRPAYTEA</sequence>
<feature type="compositionally biased region" description="Basic and acidic residues" evidence="1">
    <location>
        <begin position="274"/>
        <end position="291"/>
    </location>
</feature>
<accession>A0A9X2YYA2</accession>